<sequence precursor="true">MNKIAVILLGIVHSVSGLLALLSIPFSLLGGFTLGKISSLAGLFLAIYFISGIVMVHETYVTVMEANSIYSSTLEKFRTYVESHPVNSPVYLYGYQNLRILTPPRDNQLKMFLVLLVFSVINQVPFLNIIPLTYYLGGEYSRIRNLMLLQSQLGLGGKYVPDQVGMEILTIITNGFTFGFMVSRLHSLSQTLVFSPPSQGQGPGLGNPFYGGGTPSP</sequence>
<feature type="transmembrane region" description="Helical" evidence="2">
    <location>
        <begin position="111"/>
        <end position="137"/>
    </location>
</feature>
<evidence type="ECO:0000256" key="2">
    <source>
        <dbReference type="SAM" id="Phobius"/>
    </source>
</evidence>
<protein>
    <submittedName>
        <fullName evidence="3">Uncharacterized protein</fullName>
    </submittedName>
</protein>
<evidence type="ECO:0000313" key="3">
    <source>
        <dbReference type="EMBL" id="AIM26704.1"/>
    </source>
</evidence>
<dbReference type="RefSeq" id="WP_012020505.1">
    <property type="nucleotide sequence ID" value="NZ_CP008822.1"/>
</dbReference>
<feature type="transmembrane region" description="Helical" evidence="2">
    <location>
        <begin position="40"/>
        <end position="57"/>
    </location>
</feature>
<accession>A0A088E2N4</accession>
<organism evidence="3 4">
    <name type="scientific">Metallosphaera sedula</name>
    <dbReference type="NCBI Taxonomy" id="43687"/>
    <lineage>
        <taxon>Archaea</taxon>
        <taxon>Thermoproteota</taxon>
        <taxon>Thermoprotei</taxon>
        <taxon>Sulfolobales</taxon>
        <taxon>Sulfolobaceae</taxon>
        <taxon>Metallosphaera</taxon>
    </lineage>
</organism>
<dbReference type="AlphaFoldDB" id="A0A088E2N4"/>
<dbReference type="EMBL" id="CP008822">
    <property type="protein sequence ID" value="AIM26704.1"/>
    <property type="molecule type" value="Genomic_DNA"/>
</dbReference>
<name>A0A088E2N4_9CREN</name>
<feature type="transmembrane region" description="Helical" evidence="2">
    <location>
        <begin position="6"/>
        <end position="28"/>
    </location>
</feature>
<proteinExistence type="predicted"/>
<gene>
    <name evidence="3" type="ORF">HA72_0542</name>
</gene>
<keyword evidence="2" id="KW-0812">Transmembrane</keyword>
<dbReference type="GeneID" id="91754992"/>
<dbReference type="OrthoDB" id="34708at2157"/>
<dbReference type="Proteomes" id="UP000029084">
    <property type="component" value="Chromosome"/>
</dbReference>
<keyword evidence="2" id="KW-0472">Membrane</keyword>
<evidence type="ECO:0000313" key="4">
    <source>
        <dbReference type="Proteomes" id="UP000029084"/>
    </source>
</evidence>
<feature type="compositionally biased region" description="Gly residues" evidence="1">
    <location>
        <begin position="201"/>
        <end position="217"/>
    </location>
</feature>
<feature type="region of interest" description="Disordered" evidence="1">
    <location>
        <begin position="197"/>
        <end position="217"/>
    </location>
</feature>
<reference evidence="3 4" key="1">
    <citation type="journal article" date="2014" name="J. Bacteriol.">
        <title>Role of an Archaeal PitA Transporter in the Copper and Arsenic Resistance of Metallosphaera sedula, an Extreme Thermoacidophile.</title>
        <authorList>
            <person name="McCarthy S."/>
            <person name="Ai C."/>
            <person name="Wheaton G."/>
            <person name="Tevatia R."/>
            <person name="Eckrich V."/>
            <person name="Kelly R."/>
            <person name="Blum P."/>
        </authorList>
    </citation>
    <scope>NUCLEOTIDE SEQUENCE [LARGE SCALE GENOMIC DNA]</scope>
    <source>
        <strain evidence="3 4">CuR1</strain>
    </source>
</reference>
<evidence type="ECO:0000256" key="1">
    <source>
        <dbReference type="SAM" id="MobiDB-lite"/>
    </source>
</evidence>
<keyword evidence="2" id="KW-1133">Transmembrane helix</keyword>